<dbReference type="GO" id="GO:0006412">
    <property type="term" value="P:translation"/>
    <property type="evidence" value="ECO:0007669"/>
    <property type="project" value="InterPro"/>
</dbReference>
<dbReference type="Gene3D" id="1.10.1650.10">
    <property type="match status" value="1"/>
</dbReference>
<gene>
    <name evidence="6" type="ORF">CCACVL1_02122</name>
</gene>
<keyword evidence="3" id="KW-0687">Ribonucleoprotein</keyword>
<sequence length="236" mass="26717">MLERWRRPKSKPRPNADFARAVAAIGMFGFRNCCMQHRGFLFQCSKALHLRVQETTSCSSTSSSASVRHSLVQLSSALKVVLELGRFGIGSVTAIIVIVAIAKRLASSVLKCGRDKFWLDPNEINEISMANSSTRKGTWGSRLPIKILWMRIMRSSRSLFHQYRESKKIDKHIYHDLCMKVKGIVFKSKRVLMESINNSTAEKAREKTPSDLFEAKPAKNKASRECLDGKSQQVRN</sequence>
<dbReference type="AlphaFoldDB" id="A0A1R3KCQ2"/>
<evidence type="ECO:0000256" key="3">
    <source>
        <dbReference type="ARBA" id="ARBA00023274"/>
    </source>
</evidence>
<proteinExistence type="inferred from homology"/>
<dbReference type="InterPro" id="IPR039547">
    <property type="entry name" value="Ribosomal_eL19"/>
</dbReference>
<dbReference type="STRING" id="210143.A0A1R3KCQ2"/>
<feature type="region of interest" description="Disordered" evidence="4">
    <location>
        <begin position="203"/>
        <end position="236"/>
    </location>
</feature>
<dbReference type="GO" id="GO:0022625">
    <property type="term" value="C:cytosolic large ribosomal subunit"/>
    <property type="evidence" value="ECO:0007669"/>
    <property type="project" value="InterPro"/>
</dbReference>
<organism evidence="6 7">
    <name type="scientific">Corchorus capsularis</name>
    <name type="common">Jute</name>
    <dbReference type="NCBI Taxonomy" id="210143"/>
    <lineage>
        <taxon>Eukaryota</taxon>
        <taxon>Viridiplantae</taxon>
        <taxon>Streptophyta</taxon>
        <taxon>Embryophyta</taxon>
        <taxon>Tracheophyta</taxon>
        <taxon>Spermatophyta</taxon>
        <taxon>Magnoliopsida</taxon>
        <taxon>eudicotyledons</taxon>
        <taxon>Gunneridae</taxon>
        <taxon>Pentapetalae</taxon>
        <taxon>rosids</taxon>
        <taxon>malvids</taxon>
        <taxon>Malvales</taxon>
        <taxon>Malvaceae</taxon>
        <taxon>Grewioideae</taxon>
        <taxon>Apeibeae</taxon>
        <taxon>Corchorus</taxon>
    </lineage>
</organism>
<dbReference type="Proteomes" id="UP000188268">
    <property type="component" value="Unassembled WGS sequence"/>
</dbReference>
<keyword evidence="2 6" id="KW-0689">Ribosomal protein</keyword>
<keyword evidence="7" id="KW-1185">Reference proteome</keyword>
<comment type="similarity">
    <text evidence="1">Belongs to the eukaryotic ribosomal protein eL19 family.</text>
</comment>
<dbReference type="InterPro" id="IPR035970">
    <property type="entry name" value="60S_ribosomal_eL19_sf"/>
</dbReference>
<protein>
    <submittedName>
        <fullName evidence="6">Ribosomal protein L19/L19e</fullName>
    </submittedName>
</protein>
<dbReference type="PANTHER" id="PTHR10722">
    <property type="entry name" value="60S RIBOSOMAL PROTEIN L19"/>
    <property type="match status" value="1"/>
</dbReference>
<evidence type="ECO:0000259" key="5">
    <source>
        <dbReference type="SMART" id="SM01416"/>
    </source>
</evidence>
<dbReference type="FunFam" id="1.10.1650.10:FF:000001">
    <property type="entry name" value="Ribosomal protein L19"/>
    <property type="match status" value="1"/>
</dbReference>
<evidence type="ECO:0000256" key="2">
    <source>
        <dbReference type="ARBA" id="ARBA00022980"/>
    </source>
</evidence>
<feature type="domain" description="Large ribosomal subunit protein eL19" evidence="5">
    <location>
        <begin position="98"/>
        <end position="200"/>
    </location>
</feature>
<evidence type="ECO:0000313" key="7">
    <source>
        <dbReference type="Proteomes" id="UP000188268"/>
    </source>
</evidence>
<dbReference type="InterPro" id="IPR057259">
    <property type="entry name" value="Ribosomal_L19e"/>
</dbReference>
<evidence type="ECO:0000256" key="4">
    <source>
        <dbReference type="SAM" id="MobiDB-lite"/>
    </source>
</evidence>
<dbReference type="EMBL" id="AWWV01005588">
    <property type="protein sequence ID" value="OMP04855.1"/>
    <property type="molecule type" value="Genomic_DNA"/>
</dbReference>
<evidence type="ECO:0000313" key="6">
    <source>
        <dbReference type="EMBL" id="OMP04855.1"/>
    </source>
</evidence>
<dbReference type="InterPro" id="IPR015972">
    <property type="entry name" value="Ribosomal_eL19_dom1"/>
</dbReference>
<comment type="caution">
    <text evidence="6">The sequence shown here is derived from an EMBL/GenBank/DDBJ whole genome shotgun (WGS) entry which is preliminary data.</text>
</comment>
<dbReference type="GO" id="GO:0003735">
    <property type="term" value="F:structural constituent of ribosome"/>
    <property type="evidence" value="ECO:0007669"/>
    <property type="project" value="InterPro"/>
</dbReference>
<dbReference type="Gene3D" id="1.10.1200.240">
    <property type="match status" value="1"/>
</dbReference>
<reference evidence="6 7" key="1">
    <citation type="submission" date="2013-09" db="EMBL/GenBank/DDBJ databases">
        <title>Corchorus capsularis genome sequencing.</title>
        <authorList>
            <person name="Alam M."/>
            <person name="Haque M.S."/>
            <person name="Islam M.S."/>
            <person name="Emdad E.M."/>
            <person name="Islam M.M."/>
            <person name="Ahmed B."/>
            <person name="Halim A."/>
            <person name="Hossen Q.M.M."/>
            <person name="Hossain M.Z."/>
            <person name="Ahmed R."/>
            <person name="Khan M.M."/>
            <person name="Islam R."/>
            <person name="Rashid M.M."/>
            <person name="Khan S.A."/>
            <person name="Rahman M.S."/>
            <person name="Alam M."/>
        </authorList>
    </citation>
    <scope>NUCLEOTIDE SEQUENCE [LARGE SCALE GENOMIC DNA]</scope>
    <source>
        <strain evidence="7">cv. CVL-1</strain>
        <tissue evidence="6">Whole seedling</tissue>
    </source>
</reference>
<dbReference type="Pfam" id="PF25476">
    <property type="entry name" value="Ribosomal_L19e_C"/>
    <property type="match status" value="1"/>
</dbReference>
<dbReference type="Pfam" id="PF01280">
    <property type="entry name" value="Ribosomal_L19e"/>
    <property type="match status" value="1"/>
</dbReference>
<dbReference type="GO" id="GO:0003723">
    <property type="term" value="F:RNA binding"/>
    <property type="evidence" value="ECO:0007669"/>
    <property type="project" value="InterPro"/>
</dbReference>
<feature type="compositionally biased region" description="Basic and acidic residues" evidence="4">
    <location>
        <begin position="203"/>
        <end position="228"/>
    </location>
</feature>
<dbReference type="SUPFAM" id="SSF48140">
    <property type="entry name" value="Ribosomal protein L19 (L19e)"/>
    <property type="match status" value="1"/>
</dbReference>
<dbReference type="InterPro" id="IPR057260">
    <property type="entry name" value="Ribosomal_L19e_C"/>
</dbReference>
<dbReference type="InterPro" id="IPR000196">
    <property type="entry name" value="Ribosomal_eL19_dom"/>
</dbReference>
<evidence type="ECO:0000256" key="1">
    <source>
        <dbReference type="ARBA" id="ARBA00011082"/>
    </source>
</evidence>
<dbReference type="SMART" id="SM01416">
    <property type="entry name" value="Ribosomal_L19e"/>
    <property type="match status" value="1"/>
</dbReference>
<dbReference type="Gramene" id="OMP04855">
    <property type="protein sequence ID" value="OMP04855"/>
    <property type="gene ID" value="CCACVL1_02122"/>
</dbReference>
<accession>A0A1R3KCQ2</accession>
<name>A0A1R3KCQ2_COCAP</name>
<dbReference type="OrthoDB" id="5407653at2759"/>